<dbReference type="Gene3D" id="3.40.50.150">
    <property type="entry name" value="Vaccinia Virus protein VP39"/>
    <property type="match status" value="1"/>
</dbReference>
<dbReference type="InterPro" id="IPR009081">
    <property type="entry name" value="PP-bd_ACP"/>
</dbReference>
<proteinExistence type="predicted"/>
<dbReference type="GO" id="GO:0030170">
    <property type="term" value="F:pyridoxal phosphate binding"/>
    <property type="evidence" value="ECO:0007669"/>
    <property type="project" value="InterPro"/>
</dbReference>
<evidence type="ECO:0000259" key="10">
    <source>
        <dbReference type="PROSITE" id="PS50075"/>
    </source>
</evidence>
<dbReference type="OrthoDB" id="9787658at2"/>
<dbReference type="InterPro" id="IPR001242">
    <property type="entry name" value="Condensation_dom"/>
</dbReference>
<dbReference type="Pfam" id="PF00550">
    <property type="entry name" value="PP-binding"/>
    <property type="match status" value="2"/>
</dbReference>
<dbReference type="Pfam" id="PF08242">
    <property type="entry name" value="Methyltransf_12"/>
    <property type="match status" value="1"/>
</dbReference>
<dbReference type="InterPro" id="IPR020845">
    <property type="entry name" value="AMP-binding_CS"/>
</dbReference>
<dbReference type="InterPro" id="IPR020841">
    <property type="entry name" value="PKS_Beta-ketoAc_synthase_dom"/>
</dbReference>
<dbReference type="GO" id="GO:0004315">
    <property type="term" value="F:3-oxoacyl-[acyl-carrier-protein] synthase activity"/>
    <property type="evidence" value="ECO:0007669"/>
    <property type="project" value="InterPro"/>
</dbReference>
<dbReference type="SUPFAM" id="SSF56801">
    <property type="entry name" value="Acetyl-CoA synthetase-like"/>
    <property type="match status" value="1"/>
</dbReference>
<dbReference type="PANTHER" id="PTHR43775:SF51">
    <property type="entry name" value="INACTIVE PHENOLPHTHIOCEROL SYNTHESIS POLYKETIDE SYNTHASE TYPE I PKS1-RELATED"/>
    <property type="match status" value="1"/>
</dbReference>
<feature type="domain" description="Ketosynthase family 3 (KS3)" evidence="11">
    <location>
        <begin position="29"/>
        <end position="449"/>
    </location>
</feature>
<evidence type="ECO:0000256" key="7">
    <source>
        <dbReference type="ARBA" id="ARBA00022898"/>
    </source>
</evidence>
<reference evidence="12 13" key="1">
    <citation type="submission" date="2018-05" db="EMBL/GenBank/DDBJ databases">
        <title>Description of Sphingomonas pokkalii sp nov, isolated from the rhizosphere of saline tolerant pokkali rice and its draft genome analysis.</title>
        <authorList>
            <person name="Menon R."/>
            <person name="Kumari S."/>
            <person name="Rameshkumar N."/>
        </authorList>
    </citation>
    <scope>NUCLEOTIDE SEQUENCE [LARGE SCALE GENOMIC DNA]</scope>
    <source>
        <strain evidence="12 13">L3B27</strain>
    </source>
</reference>
<keyword evidence="5" id="KW-0808">Transferase</keyword>
<evidence type="ECO:0000256" key="4">
    <source>
        <dbReference type="ARBA" id="ARBA00022553"/>
    </source>
</evidence>
<dbReference type="CDD" id="cd00610">
    <property type="entry name" value="OAT_like"/>
    <property type="match status" value="1"/>
</dbReference>
<dbReference type="SUPFAM" id="SSF53335">
    <property type="entry name" value="S-adenosyl-L-methionine-dependent methyltransferases"/>
    <property type="match status" value="1"/>
</dbReference>
<dbReference type="GO" id="GO:0004312">
    <property type="term" value="F:fatty acid synthase activity"/>
    <property type="evidence" value="ECO:0007669"/>
    <property type="project" value="TreeGrafter"/>
</dbReference>
<evidence type="ECO:0000259" key="11">
    <source>
        <dbReference type="PROSITE" id="PS52004"/>
    </source>
</evidence>
<dbReference type="InterPro" id="IPR015424">
    <property type="entry name" value="PyrdxlP-dep_Trfase"/>
</dbReference>
<dbReference type="InterPro" id="IPR015421">
    <property type="entry name" value="PyrdxlP-dep_Trfase_major"/>
</dbReference>
<dbReference type="InterPro" id="IPR005814">
    <property type="entry name" value="Aminotrans_3"/>
</dbReference>
<dbReference type="InterPro" id="IPR013217">
    <property type="entry name" value="Methyltransf_12"/>
</dbReference>
<feature type="compositionally biased region" description="Low complexity" evidence="9">
    <location>
        <begin position="586"/>
        <end position="596"/>
    </location>
</feature>
<dbReference type="Gene3D" id="3.40.47.10">
    <property type="match status" value="1"/>
</dbReference>
<dbReference type="SUPFAM" id="SSF53383">
    <property type="entry name" value="PLP-dependent transferases"/>
    <property type="match status" value="1"/>
</dbReference>
<keyword evidence="6" id="KW-0677">Repeat</keyword>
<dbReference type="InterPro" id="IPR018201">
    <property type="entry name" value="Ketoacyl_synth_AS"/>
</dbReference>
<dbReference type="InterPro" id="IPR006162">
    <property type="entry name" value="Ppantetheine_attach_site"/>
</dbReference>
<comment type="cofactor">
    <cofactor evidence="1">
        <name>pyridoxal 5'-phosphate</name>
        <dbReference type="ChEBI" id="CHEBI:597326"/>
    </cofactor>
</comment>
<evidence type="ECO:0008006" key="14">
    <source>
        <dbReference type="Google" id="ProtNLM"/>
    </source>
</evidence>
<dbReference type="InterPro" id="IPR032821">
    <property type="entry name" value="PKS_assoc"/>
</dbReference>
<dbReference type="InterPro" id="IPR010071">
    <property type="entry name" value="AA_adenyl_dom"/>
</dbReference>
<dbReference type="SMART" id="SM00825">
    <property type="entry name" value="PKS_KS"/>
    <property type="match status" value="1"/>
</dbReference>
<dbReference type="Gene3D" id="3.30.300.30">
    <property type="match status" value="1"/>
</dbReference>
<evidence type="ECO:0000256" key="9">
    <source>
        <dbReference type="SAM" id="MobiDB-lite"/>
    </source>
</evidence>
<dbReference type="PANTHER" id="PTHR43775">
    <property type="entry name" value="FATTY ACID SYNTHASE"/>
    <property type="match status" value="1"/>
</dbReference>
<evidence type="ECO:0000256" key="3">
    <source>
        <dbReference type="ARBA" id="ARBA00022450"/>
    </source>
</evidence>
<dbReference type="InterPro" id="IPR049704">
    <property type="entry name" value="Aminotrans_3_PPA_site"/>
</dbReference>
<feature type="domain" description="Carrier" evidence="10">
    <location>
        <begin position="2417"/>
        <end position="2491"/>
    </location>
</feature>
<dbReference type="CDD" id="cd05930">
    <property type="entry name" value="A_NRPS"/>
    <property type="match status" value="1"/>
</dbReference>
<evidence type="ECO:0000256" key="2">
    <source>
        <dbReference type="ARBA" id="ARBA00001957"/>
    </source>
</evidence>
<gene>
    <name evidence="12" type="ORF">DD559_06525</name>
</gene>
<evidence type="ECO:0000256" key="8">
    <source>
        <dbReference type="ARBA" id="ARBA00023268"/>
    </source>
</evidence>
<dbReference type="PROSITE" id="PS00455">
    <property type="entry name" value="AMP_BINDING"/>
    <property type="match status" value="1"/>
</dbReference>
<dbReference type="Gene3D" id="3.90.1150.10">
    <property type="entry name" value="Aspartate Aminotransferase, domain 1"/>
    <property type="match status" value="1"/>
</dbReference>
<dbReference type="GO" id="GO:0031177">
    <property type="term" value="F:phosphopantetheine binding"/>
    <property type="evidence" value="ECO:0007669"/>
    <property type="project" value="InterPro"/>
</dbReference>
<dbReference type="Gene3D" id="3.40.50.12780">
    <property type="entry name" value="N-terminal domain of ligase-like"/>
    <property type="match status" value="1"/>
</dbReference>
<accession>A0A2U0SCL1</accession>
<dbReference type="InterPro" id="IPR042099">
    <property type="entry name" value="ANL_N_sf"/>
</dbReference>
<dbReference type="PROSITE" id="PS00606">
    <property type="entry name" value="KS3_1"/>
    <property type="match status" value="1"/>
</dbReference>
<dbReference type="SMART" id="SM00823">
    <property type="entry name" value="PKS_PP"/>
    <property type="match status" value="1"/>
</dbReference>
<keyword evidence="4" id="KW-0597">Phosphoprotein</keyword>
<dbReference type="Gene3D" id="3.30.559.30">
    <property type="entry name" value="Nonribosomal peptide synthetase, condensation domain"/>
    <property type="match status" value="1"/>
</dbReference>
<dbReference type="Pfam" id="PF16197">
    <property type="entry name" value="KAsynt_C_assoc"/>
    <property type="match status" value="1"/>
</dbReference>
<dbReference type="InterPro" id="IPR020806">
    <property type="entry name" value="PKS_PP-bd"/>
</dbReference>
<dbReference type="Pfam" id="PF00109">
    <property type="entry name" value="ketoacyl-synt"/>
    <property type="match status" value="1"/>
</dbReference>
<feature type="domain" description="Carrier" evidence="10">
    <location>
        <begin position="599"/>
        <end position="674"/>
    </location>
</feature>
<dbReference type="Pfam" id="PF00202">
    <property type="entry name" value="Aminotran_3"/>
    <property type="match status" value="1"/>
</dbReference>
<dbReference type="InterPro" id="IPR016039">
    <property type="entry name" value="Thiolase-like"/>
</dbReference>
<dbReference type="InterPro" id="IPR050091">
    <property type="entry name" value="PKS_NRPS_Biosynth_Enz"/>
</dbReference>
<keyword evidence="7" id="KW-0663">Pyridoxal phosphate</keyword>
<feature type="region of interest" description="Disordered" evidence="9">
    <location>
        <begin position="576"/>
        <end position="596"/>
    </location>
</feature>
<dbReference type="RefSeq" id="WP_116468473.1">
    <property type="nucleotide sequence ID" value="NZ_QENQ01000001.1"/>
</dbReference>
<dbReference type="CDD" id="cd00833">
    <property type="entry name" value="PKS"/>
    <property type="match status" value="1"/>
</dbReference>
<dbReference type="InterPro" id="IPR023213">
    <property type="entry name" value="CAT-like_dom_sf"/>
</dbReference>
<keyword evidence="13" id="KW-1185">Reference proteome</keyword>
<dbReference type="InterPro" id="IPR014031">
    <property type="entry name" value="Ketoacyl_synth_C"/>
</dbReference>
<dbReference type="Gene3D" id="1.10.1200.10">
    <property type="entry name" value="ACP-like"/>
    <property type="match status" value="2"/>
</dbReference>
<dbReference type="SUPFAM" id="SSF52777">
    <property type="entry name" value="CoA-dependent acyltransferases"/>
    <property type="match status" value="2"/>
</dbReference>
<dbReference type="Pfam" id="PF00501">
    <property type="entry name" value="AMP-binding"/>
    <property type="match status" value="1"/>
</dbReference>
<keyword evidence="8" id="KW-0511">Multifunctional enzyme</keyword>
<organism evidence="12 13">
    <name type="scientific">Sphingomonas pokkalii</name>
    <dbReference type="NCBI Taxonomy" id="2175090"/>
    <lineage>
        <taxon>Bacteria</taxon>
        <taxon>Pseudomonadati</taxon>
        <taxon>Pseudomonadota</taxon>
        <taxon>Alphaproteobacteria</taxon>
        <taxon>Sphingomonadales</taxon>
        <taxon>Sphingomonadaceae</taxon>
        <taxon>Sphingomonas</taxon>
    </lineage>
</organism>
<evidence type="ECO:0000256" key="1">
    <source>
        <dbReference type="ARBA" id="ARBA00001933"/>
    </source>
</evidence>
<dbReference type="GO" id="GO:0008483">
    <property type="term" value="F:transaminase activity"/>
    <property type="evidence" value="ECO:0007669"/>
    <property type="project" value="InterPro"/>
</dbReference>
<dbReference type="Gene3D" id="3.30.559.10">
    <property type="entry name" value="Chloramphenicol acetyltransferase-like domain"/>
    <property type="match status" value="1"/>
</dbReference>
<name>A0A2U0SCL1_9SPHN</name>
<dbReference type="InterPro" id="IPR015422">
    <property type="entry name" value="PyrdxlP-dep_Trfase_small"/>
</dbReference>
<dbReference type="InterPro" id="IPR000873">
    <property type="entry name" value="AMP-dep_synth/lig_dom"/>
</dbReference>
<dbReference type="GO" id="GO:0006633">
    <property type="term" value="P:fatty acid biosynthetic process"/>
    <property type="evidence" value="ECO:0007669"/>
    <property type="project" value="InterPro"/>
</dbReference>
<dbReference type="Pfam" id="PF00668">
    <property type="entry name" value="Condensation"/>
    <property type="match status" value="1"/>
</dbReference>
<keyword evidence="3" id="KW-0596">Phosphopantetheine</keyword>
<dbReference type="NCBIfam" id="TIGR01733">
    <property type="entry name" value="AA-adenyl-dom"/>
    <property type="match status" value="1"/>
</dbReference>
<dbReference type="Pfam" id="PF02801">
    <property type="entry name" value="Ketoacyl-synt_C"/>
    <property type="match status" value="1"/>
</dbReference>
<dbReference type="Gene3D" id="3.30.70.3290">
    <property type="match status" value="1"/>
</dbReference>
<dbReference type="EMBL" id="QENQ01000001">
    <property type="protein sequence ID" value="PVX29031.1"/>
    <property type="molecule type" value="Genomic_DNA"/>
</dbReference>
<dbReference type="InterPro" id="IPR036736">
    <property type="entry name" value="ACP-like_sf"/>
</dbReference>
<dbReference type="PROSITE" id="PS00600">
    <property type="entry name" value="AA_TRANSFER_CLASS_3"/>
    <property type="match status" value="1"/>
</dbReference>
<dbReference type="InterPro" id="IPR045851">
    <property type="entry name" value="AMP-bd_C_sf"/>
</dbReference>
<evidence type="ECO:0000256" key="5">
    <source>
        <dbReference type="ARBA" id="ARBA00022679"/>
    </source>
</evidence>
<evidence type="ECO:0000256" key="6">
    <source>
        <dbReference type="ARBA" id="ARBA00022737"/>
    </source>
</evidence>
<protein>
    <recommendedName>
        <fullName evidence="14">Non-ribosomal peptide synthetase</fullName>
    </recommendedName>
</protein>
<dbReference type="PROSITE" id="PS00012">
    <property type="entry name" value="PHOSPHOPANTETHEINE"/>
    <property type="match status" value="2"/>
</dbReference>
<dbReference type="SUPFAM" id="SSF53901">
    <property type="entry name" value="Thiolase-like"/>
    <property type="match status" value="1"/>
</dbReference>
<dbReference type="Gene3D" id="3.40.640.10">
    <property type="entry name" value="Type I PLP-dependent aspartate aminotransferase-like (Major domain)"/>
    <property type="match status" value="1"/>
</dbReference>
<comment type="cofactor">
    <cofactor evidence="2">
        <name>pantetheine 4'-phosphate</name>
        <dbReference type="ChEBI" id="CHEBI:47942"/>
    </cofactor>
</comment>
<dbReference type="InterPro" id="IPR014030">
    <property type="entry name" value="Ketoacyl_synth_N"/>
</dbReference>
<dbReference type="PROSITE" id="PS52004">
    <property type="entry name" value="KS3_2"/>
    <property type="match status" value="1"/>
</dbReference>
<dbReference type="InterPro" id="IPR029063">
    <property type="entry name" value="SAM-dependent_MTases_sf"/>
</dbReference>
<dbReference type="Proteomes" id="UP000245890">
    <property type="component" value="Unassembled WGS sequence"/>
</dbReference>
<dbReference type="PROSITE" id="PS50075">
    <property type="entry name" value="CARRIER"/>
    <property type="match status" value="2"/>
</dbReference>
<dbReference type="GO" id="GO:0009403">
    <property type="term" value="P:toxin biosynthetic process"/>
    <property type="evidence" value="ECO:0007669"/>
    <property type="project" value="UniProtKB-ARBA"/>
</dbReference>
<evidence type="ECO:0000313" key="13">
    <source>
        <dbReference type="Proteomes" id="UP000245890"/>
    </source>
</evidence>
<dbReference type="SUPFAM" id="SSF47336">
    <property type="entry name" value="ACP-like"/>
    <property type="match status" value="2"/>
</dbReference>
<dbReference type="SMART" id="SM01294">
    <property type="entry name" value="PKS_PP_betabranch"/>
    <property type="match status" value="1"/>
</dbReference>
<sequence length="2524" mass="261427">MNDLAEHRSLLQSAIEQIEQLQARLDAQRAPIAVVGIGTRLPGAETPDAFWAQTLAGAVRCGPPPQTRADIAGCYDPDPSAPGRAYVRDAAYLDDIEQFDAAFFRLLPAPAAALDPQHRMLLEASWNAIEDAGIDPLTLRGSRTGVYVGLSFDAYGDRVRGVPSAIDQASALGGARSLAAGRISYFLDLHGPSLQLDTACSSSALAVHQAVQALRIGDCDLALAGGANALIGAATMIELSKLKALSPSGRCHSFDARADGYGRGEGAVLFALRRLADAEAAGDRIHAVIHGSASNHDGASNGLTAPNGGAQEAVIRAALEDAGVLEDAIGFIEAHGTGTALGDPIETAALARVFAGAAPGSIALGSGKAGFGHLEAAAGALGLLRAILAVRHGTVPPQPGTVTPTHRIDWAGSPLRLATTPQPYSPARPLAGVSSFGMSGTNVHLVVGPPPAAPAPPRARTGVARLSAASPAALRARARQIADHLAGQPTQDLADVERSLAARAGLRHRAAFAFPDLPSLIGALRAFAAGDEGAALAADAPLPQGEAVGRPISLPAYPFERERHWIDLPTAVRSDESVMPPAPLPAATGSSAQASAGEGDTSALLRAIVGTALGIAPGRIDPKTPFVEIGADSLMLLDAVRQIEQRFGIVVEMGALFEGLSTIAALAAHIDAGRGDAPAAPAPAPVAHASAPIAPVPAPRPAEQDAAEQSRYFADLVDRFVARHRGSKAVADASRGALADSRRVVGFRPSIKEALFPIVGVRGEGPWLWDVDGNRFVDLAMGFGVSLFGHGFAPVEAAISAARDRRLVVGPQSPDAGAVAEALCRLTGFDRAAFCNSGTEAVMTALRLARAATGRSRIVTFSGSYHGHFDGVLGAAGAERAVPVTAGVTPGFVADLTVLDYGAEATLATIAAQAESLAAILVEPVQSRRPDLQPAAFLQRLRALADRHGIALIFDEVLTGLRVHPAGAQGIFGVKPDLATYGKILGGGLPIGAVAGAARFLDGIDGGCWNYGDASAPMADRIFFGGTFNKNALSMAAARAVLETLADAGGALQDELNRRTDAMVGRIEAGIATAGHPVAVARFGSLFRFVFPRNADAFYLELACRGVYVWEGRNCFLSTAHDDAAIDHVVESVLDSLAAMRAGGMLDAGTPPPLWQAEAPALLPAPSSLAARVRAAPLPDVGTVHGERTRALDAAATAYAAAALAEPGAPAPRSRAQADLLARWRDVGEGALAADIPRLLDTATRLGGGAEAALLRAAGEALGPVLRGERHPLDALAPQGDFTLLKDIYVRPALAAATNELLGRAVAALVEAQPPGSTLDILEIGAGTGSATGKALAALGTRSARYLATDMSLAFFDATRWPHRHDSRLRYATYDMDRDAVAQGMAASGYDLIIASNALHVAADLPFTLAQIHRLLRPGGLLLLNELTAAPRWLQLVFGLTDGWWSHRDAERLPETPLLAAQGWERVFRAAGLPLAEALEPGGLGDAPGGAVLIGQKRRSAEPSRAQRQLHALAQLDPAGAQAYTLGFAVDLQGPVDEAGLAAALTAEAASHDALTAVFAGTDAPRMVFDAAPIPACAIVDRTGTAGDAGALEAWERAFFDAPFDLARGPLFRAALLRLGDGRCRVAMALPHIVGDGVSLATLWERTVQRYAGQGLPDAPRFADHLETERAWLAGPEAARCRAFWAKTASAPEPAAQAVDWRGGTVRRSIGGALVDALRVRAAAAGMTPFMLLFAAHRLLLRRTLEDASPTIGVPIAGRSRAAPGLVGYCTHLLPIAVPVPLHATLDEHLTATRAALLAAYAHQDLPFAEMPGGGGIDLTFNMDAATLPAPDGCTARQVFRDSSTEPFALRFNLTMAQDGIMVEAGYQKARFDRDTVERLLERYHVLLRAFADAPGDRRLVDLAHQTAEDVRAARGLLSARPPLAPPQSFPAAFLAAVARAPDSPAIRWRGEVLSYDMLHRRAAEIAAAVASCCPRGGIVAIDLPRGPDLVAALIGTMLAGAAYLPLDPAAPGARRAALLASARPMLRIGLNEVEGQEIPTLRLDQPLPPGSGDLGAVWGAEDLAYVIATSGSTGTPKLVGIEHGALAAYLESAAAMRAPGADALVAAASPTVFDVSVLELFATLYAGGAVLLLPDVAALLAGEGPVPTTLGGVPSAMAALEPPAGVSDIVLAGEAVPQALADRLAAIPGIRLHNGYGPTETTVICLQTQLRPGEPVTIGRPLRHATAYLLDPALRPVGIGETGELYIAGPSLARGYLGQPGTTARAFLPDPFGVPGTRMYRTGDLAQLTPAGTLRYLGRRDGQVKLNGIRVELGEIETALARAIGCPLADVAAVTAHAPDGRVRLVGFARQPVALDNVRVGLATLLPAPLQPATMLCVEAFPRTASGKLDRKQLAVLAAEALLPIRETDGGASTTTAMTEAEARIAAALAAALGVETVGLDEDFYALGGDSIVSLQASAAARRAGFILDPKAPLLHRTVRAIAREVTPEAPQPQPLAVAAAEPDLVEAERDALRALFEADATA</sequence>
<evidence type="ECO:0000313" key="12">
    <source>
        <dbReference type="EMBL" id="PVX29031.1"/>
    </source>
</evidence>
<comment type="caution">
    <text evidence="12">The sequence shown here is derived from an EMBL/GenBank/DDBJ whole genome shotgun (WGS) entry which is preliminary data.</text>
</comment>